<dbReference type="SUPFAM" id="SSF74942">
    <property type="entry name" value="YhbC-like, C-terminal domain"/>
    <property type="match status" value="1"/>
</dbReference>
<dbReference type="PANTHER" id="PTHR33867:SF1">
    <property type="entry name" value="RIBOSOME MATURATION FACTOR RIMP"/>
    <property type="match status" value="1"/>
</dbReference>
<accession>A0A150XYK9</accession>
<dbReference type="STRING" id="296218.AWN68_03400"/>
<dbReference type="SUPFAM" id="SSF75420">
    <property type="entry name" value="YhbC-like, N-terminal domain"/>
    <property type="match status" value="1"/>
</dbReference>
<dbReference type="InterPro" id="IPR035956">
    <property type="entry name" value="RimP_N_sf"/>
</dbReference>
<evidence type="ECO:0000313" key="6">
    <source>
        <dbReference type="EMBL" id="KYG83860.1"/>
    </source>
</evidence>
<keyword evidence="1 3" id="KW-0963">Cytoplasm</keyword>
<dbReference type="InterPro" id="IPR036847">
    <property type="entry name" value="RimP_C_sf"/>
</dbReference>
<dbReference type="PANTHER" id="PTHR33867">
    <property type="entry name" value="RIBOSOME MATURATION FACTOR RIMP"/>
    <property type="match status" value="1"/>
</dbReference>
<evidence type="ECO:0000313" key="7">
    <source>
        <dbReference type="Proteomes" id="UP000075615"/>
    </source>
</evidence>
<keyword evidence="7" id="KW-1185">Reference proteome</keyword>
<dbReference type="Proteomes" id="UP000075615">
    <property type="component" value="Unassembled WGS sequence"/>
</dbReference>
<dbReference type="HAMAP" id="MF_01077">
    <property type="entry name" value="RimP"/>
    <property type="match status" value="1"/>
</dbReference>
<evidence type="ECO:0000256" key="3">
    <source>
        <dbReference type="HAMAP-Rule" id="MF_01077"/>
    </source>
</evidence>
<dbReference type="EMBL" id="LRDB01000001">
    <property type="protein sequence ID" value="KYG83860.1"/>
    <property type="molecule type" value="Genomic_DNA"/>
</dbReference>
<reference evidence="6 7" key="1">
    <citation type="submission" date="2016-01" db="EMBL/GenBank/DDBJ databases">
        <title>Genome sequencing of Roseivirga echinicomitans KMM 6058.</title>
        <authorList>
            <person name="Selvaratnam C."/>
            <person name="Thevarajoo S."/>
            <person name="Goh K.M."/>
            <person name="Ee R."/>
            <person name="Chan K.-G."/>
            <person name="Chong C.S."/>
        </authorList>
    </citation>
    <scope>NUCLEOTIDE SEQUENCE [LARGE SCALE GENOMIC DNA]</scope>
    <source>
        <strain evidence="6 7">KMM 6058</strain>
    </source>
</reference>
<organism evidence="6 7">
    <name type="scientific">Roseivirga echinicomitans</name>
    <dbReference type="NCBI Taxonomy" id="296218"/>
    <lineage>
        <taxon>Bacteria</taxon>
        <taxon>Pseudomonadati</taxon>
        <taxon>Bacteroidota</taxon>
        <taxon>Cytophagia</taxon>
        <taxon>Cytophagales</taxon>
        <taxon>Roseivirgaceae</taxon>
        <taxon>Roseivirga</taxon>
    </lineage>
</organism>
<dbReference type="AlphaFoldDB" id="A0A150XYK9"/>
<dbReference type="InterPro" id="IPR028989">
    <property type="entry name" value="RimP_N"/>
</dbReference>
<proteinExistence type="inferred from homology"/>
<sequence>MDLKDFVEKVAIDSLKDESYFIVEVIVKGVSGKTKILVLLDSDTGFNIDDCADLSRAISNEMEAEAIMDDPYILEVSSPGLDHPLKSKRQYQKNVGRDLKLVLTDSSIVKGKLIEVCENTIKFEKEVKEKKKIGAELVEINFDTIEKANVLVSFK</sequence>
<dbReference type="GO" id="GO:0006412">
    <property type="term" value="P:translation"/>
    <property type="evidence" value="ECO:0007669"/>
    <property type="project" value="TreeGrafter"/>
</dbReference>
<comment type="function">
    <text evidence="3">Required for maturation of 30S ribosomal subunits.</text>
</comment>
<dbReference type="InterPro" id="IPR028998">
    <property type="entry name" value="RimP_C"/>
</dbReference>
<dbReference type="RefSeq" id="WP_068411364.1">
    <property type="nucleotide sequence ID" value="NZ_LRDB01000001.1"/>
</dbReference>
<dbReference type="GO" id="GO:0000028">
    <property type="term" value="P:ribosomal small subunit assembly"/>
    <property type="evidence" value="ECO:0007669"/>
    <property type="project" value="TreeGrafter"/>
</dbReference>
<dbReference type="InterPro" id="IPR003728">
    <property type="entry name" value="Ribosome_maturation_RimP"/>
</dbReference>
<dbReference type="Pfam" id="PF02576">
    <property type="entry name" value="RimP_N"/>
    <property type="match status" value="1"/>
</dbReference>
<feature type="domain" description="Ribosome maturation factor RimP N-terminal" evidence="4">
    <location>
        <begin position="17"/>
        <end position="82"/>
    </location>
</feature>
<dbReference type="OrthoDB" id="9789702at2"/>
<comment type="caution">
    <text evidence="6">The sequence shown here is derived from an EMBL/GenBank/DDBJ whole genome shotgun (WGS) entry which is preliminary data.</text>
</comment>
<evidence type="ECO:0000259" key="5">
    <source>
        <dbReference type="Pfam" id="PF17384"/>
    </source>
</evidence>
<evidence type="ECO:0000256" key="1">
    <source>
        <dbReference type="ARBA" id="ARBA00022490"/>
    </source>
</evidence>
<dbReference type="Gene3D" id="3.30.300.70">
    <property type="entry name" value="RimP-like superfamily, N-terminal"/>
    <property type="match status" value="1"/>
</dbReference>
<protein>
    <recommendedName>
        <fullName evidence="3">Ribosome maturation factor RimP</fullName>
    </recommendedName>
</protein>
<evidence type="ECO:0000259" key="4">
    <source>
        <dbReference type="Pfam" id="PF02576"/>
    </source>
</evidence>
<name>A0A150XYK9_9BACT</name>
<dbReference type="GO" id="GO:0005829">
    <property type="term" value="C:cytosol"/>
    <property type="evidence" value="ECO:0007669"/>
    <property type="project" value="TreeGrafter"/>
</dbReference>
<evidence type="ECO:0000256" key="2">
    <source>
        <dbReference type="ARBA" id="ARBA00022517"/>
    </source>
</evidence>
<gene>
    <name evidence="3" type="primary">rimP</name>
    <name evidence="6" type="ORF">AWN68_03400</name>
</gene>
<keyword evidence="2 3" id="KW-0690">Ribosome biogenesis</keyword>
<comment type="subcellular location">
    <subcellularLocation>
        <location evidence="3">Cytoplasm</location>
    </subcellularLocation>
</comment>
<dbReference type="Pfam" id="PF17384">
    <property type="entry name" value="DUF150_C"/>
    <property type="match status" value="1"/>
</dbReference>
<comment type="similarity">
    <text evidence="3">Belongs to the RimP family.</text>
</comment>
<feature type="domain" description="Ribosome maturation factor RimP C-terminal" evidence="5">
    <location>
        <begin position="85"/>
        <end position="154"/>
    </location>
</feature>